<comment type="caution">
    <text evidence="1">The sequence shown here is derived from an EMBL/GenBank/DDBJ whole genome shotgun (WGS) entry which is preliminary data.</text>
</comment>
<keyword evidence="2" id="KW-1185">Reference proteome</keyword>
<evidence type="ECO:0000313" key="2">
    <source>
        <dbReference type="Proteomes" id="UP001295794"/>
    </source>
</evidence>
<accession>A0AAD2H353</accession>
<organism evidence="1 2">
    <name type="scientific">Mycena citricolor</name>
    <dbReference type="NCBI Taxonomy" id="2018698"/>
    <lineage>
        <taxon>Eukaryota</taxon>
        <taxon>Fungi</taxon>
        <taxon>Dikarya</taxon>
        <taxon>Basidiomycota</taxon>
        <taxon>Agaricomycotina</taxon>
        <taxon>Agaricomycetes</taxon>
        <taxon>Agaricomycetidae</taxon>
        <taxon>Agaricales</taxon>
        <taxon>Marasmiineae</taxon>
        <taxon>Mycenaceae</taxon>
        <taxon>Mycena</taxon>
    </lineage>
</organism>
<dbReference type="AlphaFoldDB" id="A0AAD2H353"/>
<feature type="non-terminal residue" evidence="1">
    <location>
        <position position="81"/>
    </location>
</feature>
<sequence length="81" mass="9172">DPKLTDPRLHRSCRVLAYHPTILGRGPIRTMPLMLWSMTMSTIPTLGLFTRRAPTSTSSHSISAMALSCLARRPTRWLPER</sequence>
<dbReference type="EMBL" id="CAVNYO010000117">
    <property type="protein sequence ID" value="CAK5267185.1"/>
    <property type="molecule type" value="Genomic_DNA"/>
</dbReference>
<reference evidence="1" key="1">
    <citation type="submission" date="2023-11" db="EMBL/GenBank/DDBJ databases">
        <authorList>
            <person name="De Vega J J."/>
            <person name="De Vega J J."/>
        </authorList>
    </citation>
    <scope>NUCLEOTIDE SEQUENCE</scope>
</reference>
<name>A0AAD2H353_9AGAR</name>
<evidence type="ECO:0000313" key="1">
    <source>
        <dbReference type="EMBL" id="CAK5267185.1"/>
    </source>
</evidence>
<proteinExistence type="predicted"/>
<gene>
    <name evidence="1" type="ORF">MYCIT1_LOCUS9486</name>
</gene>
<protein>
    <submittedName>
        <fullName evidence="1">Uncharacterized protein</fullName>
    </submittedName>
</protein>
<dbReference type="Proteomes" id="UP001295794">
    <property type="component" value="Unassembled WGS sequence"/>
</dbReference>
<feature type="non-terminal residue" evidence="1">
    <location>
        <position position="1"/>
    </location>
</feature>